<feature type="compositionally biased region" description="Low complexity" evidence="1">
    <location>
        <begin position="53"/>
        <end position="63"/>
    </location>
</feature>
<proteinExistence type="predicted"/>
<dbReference type="EnsemblFungi" id="MAPG_00800T0">
    <property type="protein sequence ID" value="MAPG_00800T0"/>
    <property type="gene ID" value="MAPG_00800"/>
</dbReference>
<dbReference type="AlphaFoldDB" id="A0A0C4DLZ8"/>
<dbReference type="EMBL" id="GL876966">
    <property type="protein sequence ID" value="KLU81716.1"/>
    <property type="molecule type" value="Genomic_DNA"/>
</dbReference>
<reference evidence="2" key="2">
    <citation type="submission" date="2010-05" db="EMBL/GenBank/DDBJ databases">
        <title>The Genome Sequence of Magnaporthe poae strain ATCC 64411.</title>
        <authorList>
            <consortium name="The Broad Institute Genome Sequencing Platform"/>
            <consortium name="Broad Institute Genome Sequencing Center for Infectious Disease"/>
            <person name="Ma L.-J."/>
            <person name="Dead R."/>
            <person name="Young S."/>
            <person name="Zeng Q."/>
            <person name="Koehrsen M."/>
            <person name="Alvarado L."/>
            <person name="Berlin A."/>
            <person name="Chapman S.B."/>
            <person name="Chen Z."/>
            <person name="Freedman E."/>
            <person name="Gellesch M."/>
            <person name="Goldberg J."/>
            <person name="Griggs A."/>
            <person name="Gujja S."/>
            <person name="Heilman E.R."/>
            <person name="Heiman D."/>
            <person name="Hepburn T."/>
            <person name="Howarth C."/>
            <person name="Jen D."/>
            <person name="Larson L."/>
            <person name="Mehta T."/>
            <person name="Neiman D."/>
            <person name="Pearson M."/>
            <person name="Roberts A."/>
            <person name="Saif S."/>
            <person name="Shea T."/>
            <person name="Shenoy N."/>
            <person name="Sisk P."/>
            <person name="Stolte C."/>
            <person name="Sykes S."/>
            <person name="Walk T."/>
            <person name="White J."/>
            <person name="Yandava C."/>
            <person name="Haas B."/>
            <person name="Nusbaum C."/>
            <person name="Birren B."/>
        </authorList>
    </citation>
    <scope>NUCLEOTIDE SEQUENCE</scope>
    <source>
        <strain evidence="2">ATCC 64411</strain>
    </source>
</reference>
<reference evidence="3" key="4">
    <citation type="journal article" date="2015" name="G3 (Bethesda)">
        <title>Genome sequences of three phytopathogenic species of the Magnaporthaceae family of fungi.</title>
        <authorList>
            <person name="Okagaki L.H."/>
            <person name="Nunes C.C."/>
            <person name="Sailsbery J."/>
            <person name="Clay B."/>
            <person name="Brown D."/>
            <person name="John T."/>
            <person name="Oh Y."/>
            <person name="Young N."/>
            <person name="Fitzgerald M."/>
            <person name="Haas B.J."/>
            <person name="Zeng Q."/>
            <person name="Young S."/>
            <person name="Adiconis X."/>
            <person name="Fan L."/>
            <person name="Levin J.Z."/>
            <person name="Mitchell T.K."/>
            <person name="Okubara P.A."/>
            <person name="Farman M.L."/>
            <person name="Kohn L.M."/>
            <person name="Birren B."/>
            <person name="Ma L.-J."/>
            <person name="Dean R.A."/>
        </authorList>
    </citation>
    <scope>NUCLEOTIDE SEQUENCE</scope>
    <source>
        <strain evidence="3">ATCC 64411 / 73-15</strain>
    </source>
</reference>
<evidence type="ECO:0000313" key="3">
    <source>
        <dbReference type="EnsemblFungi" id="MAPG_00800T0"/>
    </source>
</evidence>
<dbReference type="VEuPathDB" id="FungiDB:MAPG_00800"/>
<reference evidence="4" key="1">
    <citation type="submission" date="2010-05" db="EMBL/GenBank/DDBJ databases">
        <title>The genome sequence of Magnaporthe poae strain ATCC 64411.</title>
        <authorList>
            <person name="Ma L.-J."/>
            <person name="Dead R."/>
            <person name="Young S."/>
            <person name="Zeng Q."/>
            <person name="Koehrsen M."/>
            <person name="Alvarado L."/>
            <person name="Berlin A."/>
            <person name="Chapman S.B."/>
            <person name="Chen Z."/>
            <person name="Freedman E."/>
            <person name="Gellesch M."/>
            <person name="Goldberg J."/>
            <person name="Griggs A."/>
            <person name="Gujja S."/>
            <person name="Heilman E.R."/>
            <person name="Heiman D."/>
            <person name="Hepburn T."/>
            <person name="Howarth C."/>
            <person name="Jen D."/>
            <person name="Larson L."/>
            <person name="Mehta T."/>
            <person name="Neiman D."/>
            <person name="Pearson M."/>
            <person name="Roberts A."/>
            <person name="Saif S."/>
            <person name="Shea T."/>
            <person name="Shenoy N."/>
            <person name="Sisk P."/>
            <person name="Stolte C."/>
            <person name="Sykes S."/>
            <person name="Walk T."/>
            <person name="White J."/>
            <person name="Yandava C."/>
            <person name="Haas B."/>
            <person name="Nusbaum C."/>
            <person name="Birren B."/>
        </authorList>
    </citation>
    <scope>NUCLEOTIDE SEQUENCE [LARGE SCALE GENOMIC DNA]</scope>
    <source>
        <strain evidence="4">ATCC 64411 / 73-15</strain>
    </source>
</reference>
<name>A0A0C4DLZ8_MAGP6</name>
<feature type="region of interest" description="Disordered" evidence="1">
    <location>
        <begin position="53"/>
        <end position="86"/>
    </location>
</feature>
<sequence length="105" mass="11128">MSDDGTLFLGRHAPGTAFFGGSPVAAAQVQNSGAPSTFGVREFLALNINLNSSSKQAGRARAASSRRHSPDRRLSPSEGEGRKGTYVRIPWKIRGRAVHTGVTAH</sequence>
<accession>A0A0C4DLZ8</accession>
<evidence type="ECO:0000256" key="1">
    <source>
        <dbReference type="SAM" id="MobiDB-lite"/>
    </source>
</evidence>
<reference evidence="2" key="3">
    <citation type="submission" date="2011-03" db="EMBL/GenBank/DDBJ databases">
        <title>Annotation of Magnaporthe poae ATCC 64411.</title>
        <authorList>
            <person name="Ma L.-J."/>
            <person name="Dead R."/>
            <person name="Young S.K."/>
            <person name="Zeng Q."/>
            <person name="Gargeya S."/>
            <person name="Fitzgerald M."/>
            <person name="Haas B."/>
            <person name="Abouelleil A."/>
            <person name="Alvarado L."/>
            <person name="Arachchi H.M."/>
            <person name="Berlin A."/>
            <person name="Brown A."/>
            <person name="Chapman S.B."/>
            <person name="Chen Z."/>
            <person name="Dunbar C."/>
            <person name="Freedman E."/>
            <person name="Gearin G."/>
            <person name="Gellesch M."/>
            <person name="Goldberg J."/>
            <person name="Griggs A."/>
            <person name="Gujja S."/>
            <person name="Heiman D."/>
            <person name="Howarth C."/>
            <person name="Larson L."/>
            <person name="Lui A."/>
            <person name="MacDonald P.J.P."/>
            <person name="Mehta T."/>
            <person name="Montmayeur A."/>
            <person name="Murphy C."/>
            <person name="Neiman D."/>
            <person name="Pearson M."/>
            <person name="Priest M."/>
            <person name="Roberts A."/>
            <person name="Saif S."/>
            <person name="Shea T."/>
            <person name="Shenoy N."/>
            <person name="Sisk P."/>
            <person name="Stolte C."/>
            <person name="Sykes S."/>
            <person name="Yandava C."/>
            <person name="Wortman J."/>
            <person name="Nusbaum C."/>
            <person name="Birren B."/>
        </authorList>
    </citation>
    <scope>NUCLEOTIDE SEQUENCE</scope>
    <source>
        <strain evidence="2">ATCC 64411</strain>
    </source>
</reference>
<organism evidence="3 4">
    <name type="scientific">Magnaporthiopsis poae (strain ATCC 64411 / 73-15)</name>
    <name type="common">Kentucky bluegrass fungus</name>
    <name type="synonym">Magnaporthe poae</name>
    <dbReference type="NCBI Taxonomy" id="644358"/>
    <lineage>
        <taxon>Eukaryota</taxon>
        <taxon>Fungi</taxon>
        <taxon>Dikarya</taxon>
        <taxon>Ascomycota</taxon>
        <taxon>Pezizomycotina</taxon>
        <taxon>Sordariomycetes</taxon>
        <taxon>Sordariomycetidae</taxon>
        <taxon>Magnaporthales</taxon>
        <taxon>Magnaporthaceae</taxon>
        <taxon>Magnaporthiopsis</taxon>
    </lineage>
</organism>
<protein>
    <submittedName>
        <fullName evidence="2 3">Uncharacterized protein</fullName>
    </submittedName>
</protein>
<reference evidence="3" key="5">
    <citation type="submission" date="2015-06" db="UniProtKB">
        <authorList>
            <consortium name="EnsemblFungi"/>
        </authorList>
    </citation>
    <scope>IDENTIFICATION</scope>
    <source>
        <strain evidence="3">ATCC 64411</strain>
    </source>
</reference>
<dbReference type="Proteomes" id="UP000011715">
    <property type="component" value="Unassembled WGS sequence"/>
</dbReference>
<keyword evidence="4" id="KW-1185">Reference proteome</keyword>
<dbReference type="EMBL" id="ADBL01000186">
    <property type="status" value="NOT_ANNOTATED_CDS"/>
    <property type="molecule type" value="Genomic_DNA"/>
</dbReference>
<evidence type="ECO:0000313" key="4">
    <source>
        <dbReference type="Proteomes" id="UP000011715"/>
    </source>
</evidence>
<gene>
    <name evidence="2" type="ORF">MAPG_00800</name>
</gene>
<evidence type="ECO:0000313" key="2">
    <source>
        <dbReference type="EMBL" id="KLU81716.1"/>
    </source>
</evidence>
<feature type="compositionally biased region" description="Basic and acidic residues" evidence="1">
    <location>
        <begin position="71"/>
        <end position="83"/>
    </location>
</feature>